<dbReference type="InterPro" id="IPR013783">
    <property type="entry name" value="Ig-like_fold"/>
</dbReference>
<feature type="region of interest" description="Disordered" evidence="5">
    <location>
        <begin position="303"/>
        <end position="330"/>
    </location>
</feature>
<dbReference type="InterPro" id="IPR019931">
    <property type="entry name" value="LPXTG_anchor"/>
</dbReference>
<dbReference type="Proteomes" id="UP000279194">
    <property type="component" value="Unassembled WGS sequence"/>
</dbReference>
<evidence type="ECO:0000256" key="6">
    <source>
        <dbReference type="SAM" id="Phobius"/>
    </source>
</evidence>
<proteinExistence type="predicted"/>
<keyword evidence="4" id="KW-0572">Peptidoglycan-anchor</keyword>
<dbReference type="InterPro" id="IPR048052">
    <property type="entry name" value="FM1-like"/>
</dbReference>
<feature type="signal peptide" evidence="7">
    <location>
        <begin position="1"/>
        <end position="28"/>
    </location>
</feature>
<evidence type="ECO:0000256" key="1">
    <source>
        <dbReference type="ARBA" id="ARBA00022512"/>
    </source>
</evidence>
<keyword evidence="10" id="KW-1185">Reference proteome</keyword>
<evidence type="ECO:0000256" key="3">
    <source>
        <dbReference type="ARBA" id="ARBA00022729"/>
    </source>
</evidence>
<evidence type="ECO:0000256" key="5">
    <source>
        <dbReference type="SAM" id="MobiDB-lite"/>
    </source>
</evidence>
<evidence type="ECO:0000259" key="8">
    <source>
        <dbReference type="PROSITE" id="PS50847"/>
    </source>
</evidence>
<dbReference type="Pfam" id="PF17802">
    <property type="entry name" value="SpaA"/>
    <property type="match status" value="1"/>
</dbReference>
<dbReference type="EMBL" id="RCVM01000020">
    <property type="protein sequence ID" value="RLY01934.1"/>
    <property type="molecule type" value="Genomic_DNA"/>
</dbReference>
<keyword evidence="1" id="KW-0134">Cell wall</keyword>
<keyword evidence="6" id="KW-0472">Membrane</keyword>
<dbReference type="AlphaFoldDB" id="A0A3L9DMN3"/>
<evidence type="ECO:0000313" key="10">
    <source>
        <dbReference type="Proteomes" id="UP000279194"/>
    </source>
</evidence>
<feature type="compositionally biased region" description="Basic and acidic residues" evidence="5">
    <location>
        <begin position="318"/>
        <end position="327"/>
    </location>
</feature>
<dbReference type="Pfam" id="PF00746">
    <property type="entry name" value="Gram_pos_anchor"/>
    <property type="match status" value="1"/>
</dbReference>
<dbReference type="PROSITE" id="PS50847">
    <property type="entry name" value="GRAM_POS_ANCHORING"/>
    <property type="match status" value="1"/>
</dbReference>
<comment type="caution">
    <text evidence="9">The sequence shown here is derived from an EMBL/GenBank/DDBJ whole genome shotgun (WGS) entry which is preliminary data.</text>
</comment>
<dbReference type="InterPro" id="IPR041033">
    <property type="entry name" value="SpaA_PFL_dom_1"/>
</dbReference>
<keyword evidence="3 7" id="KW-0732">Signal</keyword>
<dbReference type="RefSeq" id="WP_121836159.1">
    <property type="nucleotide sequence ID" value="NZ_RCVM01000020.1"/>
</dbReference>
<protein>
    <submittedName>
        <fullName evidence="9">LPXTG cell wall anchor domain-containing protein</fullName>
    </submittedName>
</protein>
<dbReference type="OrthoDB" id="2199792at2"/>
<evidence type="ECO:0000313" key="9">
    <source>
        <dbReference type="EMBL" id="RLY01934.1"/>
    </source>
</evidence>
<gene>
    <name evidence="9" type="ORF">EAF07_08640</name>
</gene>
<dbReference type="Gene3D" id="2.60.40.10">
    <property type="entry name" value="Immunoglobulins"/>
    <property type="match status" value="1"/>
</dbReference>
<reference evidence="9 10" key="1">
    <citation type="submission" date="2018-10" db="EMBL/GenBank/DDBJ databases">
        <title>Streptococcus hillyeri sp. nov., isolated from equine tracheal sample.</title>
        <authorList>
            <person name="Macfadyen A.C."/>
            <person name="Waller A."/>
            <person name="Paterson G.K."/>
        </authorList>
    </citation>
    <scope>NUCLEOTIDE SEQUENCE [LARGE SCALE GENOMIC DNA]</scope>
    <source>
        <strain evidence="9 10">28462</strain>
    </source>
</reference>
<organism evidence="9 10">
    <name type="scientific">Streptococcus hillyeri</name>
    <dbReference type="NCBI Taxonomy" id="2282420"/>
    <lineage>
        <taxon>Bacteria</taxon>
        <taxon>Bacillati</taxon>
        <taxon>Bacillota</taxon>
        <taxon>Bacilli</taxon>
        <taxon>Lactobacillales</taxon>
        <taxon>Streptococcaceae</taxon>
        <taxon>Streptococcus</taxon>
    </lineage>
</organism>
<evidence type="ECO:0000256" key="4">
    <source>
        <dbReference type="ARBA" id="ARBA00023088"/>
    </source>
</evidence>
<accession>A0A3L9DMN3</accession>
<keyword evidence="2" id="KW-0964">Secreted</keyword>
<evidence type="ECO:0000256" key="7">
    <source>
        <dbReference type="SAM" id="SignalP"/>
    </source>
</evidence>
<keyword evidence="6" id="KW-1133">Transmembrane helix</keyword>
<feature type="compositionally biased region" description="Polar residues" evidence="5">
    <location>
        <begin position="304"/>
        <end position="315"/>
    </location>
</feature>
<dbReference type="Gene3D" id="2.60.40.740">
    <property type="match status" value="1"/>
</dbReference>
<keyword evidence="6" id="KW-0812">Transmembrane</keyword>
<evidence type="ECO:0000256" key="2">
    <source>
        <dbReference type="ARBA" id="ARBA00022525"/>
    </source>
</evidence>
<feature type="domain" description="Gram-positive cocci surface proteins LPxTG" evidence="8">
    <location>
        <begin position="454"/>
        <end position="488"/>
    </location>
</feature>
<sequence>MKKKIIKSILAATLILGTVAPATTPVFAAGPGSIEIKNTQQNTEYKAYKIFDATNDGDAVSYTLPTGNALLEDSGFKSLFDTNTNGNLTYITPKAGVTSEQITTWAKGLKDKLGNPVDTKIENGTDSTETLQVGYGYYLVDSSLNQGSVTMVTSASPDAIIHEKESEPTWGDTGGKTTNEKSYNVGDEITYTVTYTNATNFNKGNKVYQYVMTDDMPDATVVELVPNSFEVKVNGTVLTQETTGATGTYKFEQSNNDFTLTIPWAATQTQTADAQLGKGDDFYYNQGVNEIVVIYKGILKSGATEGSSAQNTNTARIKPNDKPDPNEPGKTVNVYDGEIKIKKVDGVDTQKVLEGAQFVLKRKVDGKFYKFDNDKTMWESDQANATIKTTDNKGEATFTGLAEGEYELIETVAPKGYNLKKEPTLVTLKLKGDADATDTLIATPEIKNNSGAELPSTGSFGTKLLYIVGTTLVIAAGVTLVARRRAED</sequence>
<feature type="chain" id="PRO_5018114532" evidence="7">
    <location>
        <begin position="29"/>
        <end position="488"/>
    </location>
</feature>
<name>A0A3L9DMN3_9STRE</name>
<feature type="transmembrane region" description="Helical" evidence="6">
    <location>
        <begin position="464"/>
        <end position="482"/>
    </location>
</feature>
<dbReference type="NCBIfam" id="NF033902">
    <property type="entry name" value="iso_D2_wall_anc"/>
    <property type="match status" value="1"/>
</dbReference>
<dbReference type="NCBIfam" id="TIGR01167">
    <property type="entry name" value="LPXTG_anchor"/>
    <property type="match status" value="1"/>
</dbReference>